<dbReference type="InterPro" id="IPR001811">
    <property type="entry name" value="Chemokine_IL8-like_dom"/>
</dbReference>
<proteinExistence type="predicted"/>
<dbReference type="STRING" id="109280.ENSHCOP00000013527"/>
<dbReference type="Gene3D" id="2.40.50.40">
    <property type="match status" value="1"/>
</dbReference>
<evidence type="ECO:0000259" key="6">
    <source>
        <dbReference type="SMART" id="SM00199"/>
    </source>
</evidence>
<feature type="chain" id="PRO_5018522219" description="Chemokine interleukin-8-like domain-containing protein" evidence="5">
    <location>
        <begin position="24"/>
        <end position="99"/>
    </location>
</feature>
<dbReference type="Pfam" id="PF00048">
    <property type="entry name" value="IL8"/>
    <property type="match status" value="1"/>
</dbReference>
<protein>
    <recommendedName>
        <fullName evidence="6">Chemokine interleukin-8-like domain-containing protein</fullName>
    </recommendedName>
</protein>
<dbReference type="SUPFAM" id="SSF54117">
    <property type="entry name" value="Interleukin 8-like chemokines"/>
    <property type="match status" value="1"/>
</dbReference>
<dbReference type="InterPro" id="IPR036048">
    <property type="entry name" value="Interleukin_8-like_sf"/>
</dbReference>
<keyword evidence="3" id="KW-0964">Secreted</keyword>
<evidence type="ECO:0000256" key="3">
    <source>
        <dbReference type="ARBA" id="ARBA00022525"/>
    </source>
</evidence>
<dbReference type="PANTHER" id="PTHR12015:SF183">
    <property type="entry name" value="C-C MOTIF CHEMOKINE 3"/>
    <property type="match status" value="1"/>
</dbReference>
<evidence type="ECO:0000256" key="2">
    <source>
        <dbReference type="ARBA" id="ARBA00022514"/>
    </source>
</evidence>
<keyword evidence="4 5" id="KW-0732">Signal</keyword>
<evidence type="ECO:0000256" key="5">
    <source>
        <dbReference type="SAM" id="SignalP"/>
    </source>
</evidence>
<sequence length="99" mass="10981">MMASHLPLSVLVLLLVAVTFSEGLRGFGPKNCCYHFNEKPIASQRVVSYVKTPQQCAIPAVRLRTVMGRYMCARSSASWVKNLINELDAKIIPGMTNQL</sequence>
<reference evidence="7" key="2">
    <citation type="submission" date="2025-09" db="UniProtKB">
        <authorList>
            <consortium name="Ensembl"/>
        </authorList>
    </citation>
    <scope>IDENTIFICATION</scope>
</reference>
<keyword evidence="2" id="KW-0202">Cytokine</keyword>
<name>A0A3Q2YJC7_HIPCM</name>
<evidence type="ECO:0000313" key="8">
    <source>
        <dbReference type="Proteomes" id="UP000264820"/>
    </source>
</evidence>
<dbReference type="Proteomes" id="UP000264820">
    <property type="component" value="Unplaced"/>
</dbReference>
<dbReference type="InterPro" id="IPR039809">
    <property type="entry name" value="Chemokine_b/g/d"/>
</dbReference>
<accession>A0A3Q2YJC7</accession>
<feature type="signal peptide" evidence="5">
    <location>
        <begin position="1"/>
        <end position="23"/>
    </location>
</feature>
<evidence type="ECO:0000313" key="7">
    <source>
        <dbReference type="Ensembl" id="ENSHCOP00000013527.1"/>
    </source>
</evidence>
<dbReference type="GO" id="GO:0006955">
    <property type="term" value="P:immune response"/>
    <property type="evidence" value="ECO:0007669"/>
    <property type="project" value="InterPro"/>
</dbReference>
<evidence type="ECO:0000256" key="4">
    <source>
        <dbReference type="ARBA" id="ARBA00022729"/>
    </source>
</evidence>
<dbReference type="OMA" id="IRTSQRC"/>
<dbReference type="Ensembl" id="ENSHCOT00000020922.1">
    <property type="protein sequence ID" value="ENSHCOP00000013527.1"/>
    <property type="gene ID" value="ENSHCOG00000016695.1"/>
</dbReference>
<reference evidence="7" key="1">
    <citation type="submission" date="2025-08" db="UniProtKB">
        <authorList>
            <consortium name="Ensembl"/>
        </authorList>
    </citation>
    <scope>IDENTIFICATION</scope>
</reference>
<comment type="subcellular location">
    <subcellularLocation>
        <location evidence="1">Secreted</location>
    </subcellularLocation>
</comment>
<dbReference type="GO" id="GO:0008009">
    <property type="term" value="F:chemokine activity"/>
    <property type="evidence" value="ECO:0007669"/>
    <property type="project" value="InterPro"/>
</dbReference>
<feature type="domain" description="Chemokine interleukin-8-like" evidence="6">
    <location>
        <begin position="29"/>
        <end position="87"/>
    </location>
</feature>
<organism evidence="7 8">
    <name type="scientific">Hippocampus comes</name>
    <name type="common">Tiger tail seahorse</name>
    <dbReference type="NCBI Taxonomy" id="109280"/>
    <lineage>
        <taxon>Eukaryota</taxon>
        <taxon>Metazoa</taxon>
        <taxon>Chordata</taxon>
        <taxon>Craniata</taxon>
        <taxon>Vertebrata</taxon>
        <taxon>Euteleostomi</taxon>
        <taxon>Actinopterygii</taxon>
        <taxon>Neopterygii</taxon>
        <taxon>Teleostei</taxon>
        <taxon>Neoteleostei</taxon>
        <taxon>Acanthomorphata</taxon>
        <taxon>Syngnathiaria</taxon>
        <taxon>Syngnathiformes</taxon>
        <taxon>Syngnathoidei</taxon>
        <taxon>Syngnathidae</taxon>
        <taxon>Hippocampus</taxon>
    </lineage>
</organism>
<keyword evidence="8" id="KW-1185">Reference proteome</keyword>
<dbReference type="GO" id="GO:0005615">
    <property type="term" value="C:extracellular space"/>
    <property type="evidence" value="ECO:0007669"/>
    <property type="project" value="UniProtKB-KW"/>
</dbReference>
<evidence type="ECO:0000256" key="1">
    <source>
        <dbReference type="ARBA" id="ARBA00004613"/>
    </source>
</evidence>
<dbReference type="CDD" id="cd00272">
    <property type="entry name" value="Chemokine_CC"/>
    <property type="match status" value="1"/>
</dbReference>
<dbReference type="AlphaFoldDB" id="A0A3Q2YJC7"/>
<dbReference type="PANTHER" id="PTHR12015">
    <property type="entry name" value="SMALL INDUCIBLE CYTOKINE A"/>
    <property type="match status" value="1"/>
</dbReference>
<dbReference type="SMART" id="SM00199">
    <property type="entry name" value="SCY"/>
    <property type="match status" value="1"/>
</dbReference>